<protein>
    <recommendedName>
        <fullName evidence="7">Cytochrome b5 heme-binding domain-containing protein</fullName>
    </recommendedName>
</protein>
<dbReference type="PANTHER" id="PTHR46237:SF1">
    <property type="entry name" value="CYTOCHROME B5 REDUCTASE 4"/>
    <property type="match status" value="1"/>
</dbReference>
<dbReference type="STRING" id="149040.A0A194XG87"/>
<feature type="compositionally biased region" description="Low complexity" evidence="5">
    <location>
        <begin position="171"/>
        <end position="190"/>
    </location>
</feature>
<dbReference type="Proteomes" id="UP000070700">
    <property type="component" value="Unassembled WGS sequence"/>
</dbReference>
<dbReference type="GeneID" id="28827252"/>
<evidence type="ECO:0000256" key="3">
    <source>
        <dbReference type="ARBA" id="ARBA00023004"/>
    </source>
</evidence>
<keyword evidence="6" id="KW-0732">Signal</keyword>
<sequence length="344" mass="36997">MLLGISILVASVSYLCYRHPPSSWSILSWLIRPSIQEISTKKEADAPAAPRHNNDDPSTPKMIPLLQEEKIPVLATTMTIDTDKQASDRKAMPPPPLPISNAAPPPPPPTFTLNNNDSSSSSDEEQENTLPPPSFPALNSAQRASAPSSRGPPRLNPLPTTGLMLPPPRPSSSSLPNRNPPSLKTATTTLSPPPTHTQPPLKPRKKVLLTPGHSPLDWARLSSSPTANLRGLPLSTPYLKVPPSLLSLHNGKFVKPPSFSVDGERVRNDAWTVLGGKVYNITPYLPYHPGGEGELLRCAGRDGTRLFGEVHPWVNWEGMLEGCLVGVAVTEEDVVGGGGLEDMD</sequence>
<dbReference type="EMBL" id="KQ947412">
    <property type="protein sequence ID" value="KUJ18792.1"/>
    <property type="molecule type" value="Genomic_DNA"/>
</dbReference>
<dbReference type="Gene3D" id="3.10.120.10">
    <property type="entry name" value="Cytochrome b5-like heme/steroid binding domain"/>
    <property type="match status" value="1"/>
</dbReference>
<dbReference type="KEGG" id="psco:LY89DRAFT_706434"/>
<evidence type="ECO:0000313" key="8">
    <source>
        <dbReference type="EMBL" id="KUJ18792.1"/>
    </source>
</evidence>
<name>A0A194XG87_MOLSC</name>
<evidence type="ECO:0000259" key="7">
    <source>
        <dbReference type="PROSITE" id="PS50255"/>
    </source>
</evidence>
<dbReference type="SMART" id="SM01117">
    <property type="entry name" value="Cyt-b5"/>
    <property type="match status" value="1"/>
</dbReference>
<keyword evidence="2 4" id="KW-0479">Metal-binding</keyword>
<evidence type="ECO:0000256" key="6">
    <source>
        <dbReference type="SAM" id="SignalP"/>
    </source>
</evidence>
<dbReference type="GO" id="GO:0004128">
    <property type="term" value="F:cytochrome-b5 reductase activity, acting on NAD(P)H"/>
    <property type="evidence" value="ECO:0007669"/>
    <property type="project" value="TreeGrafter"/>
</dbReference>
<comment type="similarity">
    <text evidence="4">Belongs to the cytochrome b5 family.</text>
</comment>
<dbReference type="PROSITE" id="PS00191">
    <property type="entry name" value="CYTOCHROME_B5_1"/>
    <property type="match status" value="1"/>
</dbReference>
<dbReference type="PANTHER" id="PTHR46237">
    <property type="entry name" value="CYTOCHROME B5 REDUCTASE 4 FAMILY MEMBER"/>
    <property type="match status" value="1"/>
</dbReference>
<keyword evidence="1 4" id="KW-0349">Heme</keyword>
<feature type="compositionally biased region" description="Pro residues" evidence="5">
    <location>
        <begin position="191"/>
        <end position="201"/>
    </location>
</feature>
<dbReference type="PROSITE" id="PS50255">
    <property type="entry name" value="CYTOCHROME_B5_2"/>
    <property type="match status" value="1"/>
</dbReference>
<evidence type="ECO:0000256" key="1">
    <source>
        <dbReference type="ARBA" id="ARBA00022617"/>
    </source>
</evidence>
<dbReference type="Pfam" id="PF00173">
    <property type="entry name" value="Cyt-b5"/>
    <property type="match status" value="1"/>
</dbReference>
<feature type="signal peptide" evidence="6">
    <location>
        <begin position="1"/>
        <end position="18"/>
    </location>
</feature>
<feature type="region of interest" description="Disordered" evidence="5">
    <location>
        <begin position="41"/>
        <end position="62"/>
    </location>
</feature>
<dbReference type="GO" id="GO:0046872">
    <property type="term" value="F:metal ion binding"/>
    <property type="evidence" value="ECO:0007669"/>
    <property type="project" value="UniProtKB-UniRule"/>
</dbReference>
<dbReference type="InterPro" id="IPR051872">
    <property type="entry name" value="Cytochrome_b5/Flavoprotein_Rdt"/>
</dbReference>
<reference evidence="8 9" key="1">
    <citation type="submission" date="2015-10" db="EMBL/GenBank/DDBJ databases">
        <title>Full genome of DAOMC 229536 Phialocephala scopiformis, a fungal endophyte of spruce producing the potent anti-insectan compound rugulosin.</title>
        <authorList>
            <consortium name="DOE Joint Genome Institute"/>
            <person name="Walker A.K."/>
            <person name="Frasz S.L."/>
            <person name="Seifert K.A."/>
            <person name="Miller J.D."/>
            <person name="Mondo S.J."/>
            <person name="Labutti K."/>
            <person name="Lipzen A."/>
            <person name="Dockter R."/>
            <person name="Kennedy M."/>
            <person name="Grigoriev I.V."/>
            <person name="Spatafora J.W."/>
        </authorList>
    </citation>
    <scope>NUCLEOTIDE SEQUENCE [LARGE SCALE GENOMIC DNA]</scope>
    <source>
        <strain evidence="8 9">CBS 120377</strain>
    </source>
</reference>
<dbReference type="InterPro" id="IPR001199">
    <property type="entry name" value="Cyt_B5-like_heme/steroid-bd"/>
</dbReference>
<keyword evidence="3 4" id="KW-0408">Iron</keyword>
<organism evidence="8 9">
    <name type="scientific">Mollisia scopiformis</name>
    <name type="common">Conifer needle endophyte fungus</name>
    <name type="synonym">Phialocephala scopiformis</name>
    <dbReference type="NCBI Taxonomy" id="149040"/>
    <lineage>
        <taxon>Eukaryota</taxon>
        <taxon>Fungi</taxon>
        <taxon>Dikarya</taxon>
        <taxon>Ascomycota</taxon>
        <taxon>Pezizomycotina</taxon>
        <taxon>Leotiomycetes</taxon>
        <taxon>Helotiales</taxon>
        <taxon>Mollisiaceae</taxon>
        <taxon>Mollisia</taxon>
    </lineage>
</organism>
<dbReference type="GO" id="GO:0020037">
    <property type="term" value="F:heme binding"/>
    <property type="evidence" value="ECO:0007669"/>
    <property type="project" value="UniProtKB-UniRule"/>
</dbReference>
<accession>A0A194XG87</accession>
<keyword evidence="9" id="KW-1185">Reference proteome</keyword>
<evidence type="ECO:0000256" key="2">
    <source>
        <dbReference type="ARBA" id="ARBA00022723"/>
    </source>
</evidence>
<dbReference type="FunFam" id="3.10.120.10:FF:000001">
    <property type="entry name" value="Cytochrome b5 reductase 4"/>
    <property type="match status" value="1"/>
</dbReference>
<dbReference type="InParanoid" id="A0A194XG87"/>
<gene>
    <name evidence="8" type="ORF">LY89DRAFT_706434</name>
</gene>
<feature type="compositionally biased region" description="Polar residues" evidence="5">
    <location>
        <begin position="137"/>
        <end position="148"/>
    </location>
</feature>
<dbReference type="AlphaFoldDB" id="A0A194XG87"/>
<feature type="chain" id="PRO_5008268206" description="Cytochrome b5 heme-binding domain-containing protein" evidence="6">
    <location>
        <begin position="19"/>
        <end position="344"/>
    </location>
</feature>
<dbReference type="SUPFAM" id="SSF55856">
    <property type="entry name" value="Cytochrome b5-like heme/steroid binding domain"/>
    <property type="match status" value="1"/>
</dbReference>
<dbReference type="InterPro" id="IPR018506">
    <property type="entry name" value="Cyt_B5_heme-BS"/>
</dbReference>
<evidence type="ECO:0000256" key="4">
    <source>
        <dbReference type="RuleBase" id="RU362121"/>
    </source>
</evidence>
<evidence type="ECO:0000256" key="5">
    <source>
        <dbReference type="SAM" id="MobiDB-lite"/>
    </source>
</evidence>
<evidence type="ECO:0000313" key="9">
    <source>
        <dbReference type="Proteomes" id="UP000070700"/>
    </source>
</evidence>
<dbReference type="InterPro" id="IPR036400">
    <property type="entry name" value="Cyt_B5-like_heme/steroid_sf"/>
</dbReference>
<feature type="region of interest" description="Disordered" evidence="5">
    <location>
        <begin position="83"/>
        <end position="211"/>
    </location>
</feature>
<feature type="domain" description="Cytochrome b5 heme-binding" evidence="7">
    <location>
        <begin position="246"/>
        <end position="329"/>
    </location>
</feature>
<dbReference type="GO" id="GO:0005737">
    <property type="term" value="C:cytoplasm"/>
    <property type="evidence" value="ECO:0007669"/>
    <property type="project" value="TreeGrafter"/>
</dbReference>
<proteinExistence type="inferred from homology"/>
<dbReference type="RefSeq" id="XP_018073147.1">
    <property type="nucleotide sequence ID" value="XM_018217526.1"/>
</dbReference>
<feature type="compositionally biased region" description="Pro residues" evidence="5">
    <location>
        <begin position="92"/>
        <end position="110"/>
    </location>
</feature>
<dbReference type="OrthoDB" id="432299at2759"/>